<dbReference type="SUPFAM" id="SSF53335">
    <property type="entry name" value="S-adenosyl-L-methionine-dependent methyltransferases"/>
    <property type="match status" value="1"/>
</dbReference>
<name>K1QE47_MAGGI</name>
<evidence type="ECO:0000313" key="2">
    <source>
        <dbReference type="EMBL" id="EKC19791.1"/>
    </source>
</evidence>
<reference evidence="2" key="1">
    <citation type="journal article" date="2012" name="Nature">
        <title>The oyster genome reveals stress adaptation and complexity of shell formation.</title>
        <authorList>
            <person name="Zhang G."/>
            <person name="Fang X."/>
            <person name="Guo X."/>
            <person name="Li L."/>
            <person name="Luo R."/>
            <person name="Xu F."/>
            <person name="Yang P."/>
            <person name="Zhang L."/>
            <person name="Wang X."/>
            <person name="Qi H."/>
            <person name="Xiong Z."/>
            <person name="Que H."/>
            <person name="Xie Y."/>
            <person name="Holland P.W."/>
            <person name="Paps J."/>
            <person name="Zhu Y."/>
            <person name="Wu F."/>
            <person name="Chen Y."/>
            <person name="Wang J."/>
            <person name="Peng C."/>
            <person name="Meng J."/>
            <person name="Yang L."/>
            <person name="Liu J."/>
            <person name="Wen B."/>
            <person name="Zhang N."/>
            <person name="Huang Z."/>
            <person name="Zhu Q."/>
            <person name="Feng Y."/>
            <person name="Mount A."/>
            <person name="Hedgecock D."/>
            <person name="Xu Z."/>
            <person name="Liu Y."/>
            <person name="Domazet-Loso T."/>
            <person name="Du Y."/>
            <person name="Sun X."/>
            <person name="Zhang S."/>
            <person name="Liu B."/>
            <person name="Cheng P."/>
            <person name="Jiang X."/>
            <person name="Li J."/>
            <person name="Fan D."/>
            <person name="Wang W."/>
            <person name="Fu W."/>
            <person name="Wang T."/>
            <person name="Wang B."/>
            <person name="Zhang J."/>
            <person name="Peng Z."/>
            <person name="Li Y."/>
            <person name="Li N."/>
            <person name="Wang J."/>
            <person name="Chen M."/>
            <person name="He Y."/>
            <person name="Tan F."/>
            <person name="Song X."/>
            <person name="Zheng Q."/>
            <person name="Huang R."/>
            <person name="Yang H."/>
            <person name="Du X."/>
            <person name="Chen L."/>
            <person name="Yang M."/>
            <person name="Gaffney P.M."/>
            <person name="Wang S."/>
            <person name="Luo L."/>
            <person name="She Z."/>
            <person name="Ming Y."/>
            <person name="Huang W."/>
            <person name="Zhang S."/>
            <person name="Huang B."/>
            <person name="Zhang Y."/>
            <person name="Qu T."/>
            <person name="Ni P."/>
            <person name="Miao G."/>
            <person name="Wang J."/>
            <person name="Wang Q."/>
            <person name="Steinberg C.E."/>
            <person name="Wang H."/>
            <person name="Li N."/>
            <person name="Qian L."/>
            <person name="Zhang G."/>
            <person name="Li Y."/>
            <person name="Yang H."/>
            <person name="Liu X."/>
            <person name="Wang J."/>
            <person name="Yin Y."/>
            <person name="Wang J."/>
        </authorList>
    </citation>
    <scope>NUCLEOTIDE SEQUENCE [LARGE SCALE GENOMIC DNA]</scope>
    <source>
        <strain evidence="2">05x7-T-G4-1.051#20</strain>
    </source>
</reference>
<dbReference type="HOGENOM" id="CLU_667738_0_0_1"/>
<dbReference type="InParanoid" id="K1QE47"/>
<evidence type="ECO:0000259" key="1">
    <source>
        <dbReference type="Pfam" id="PF13649"/>
    </source>
</evidence>
<dbReference type="InterPro" id="IPR041698">
    <property type="entry name" value="Methyltransf_25"/>
</dbReference>
<gene>
    <name evidence="2" type="ORF">CGI_10007675</name>
</gene>
<protein>
    <recommendedName>
        <fullName evidence="1">Methyltransferase domain-containing protein</fullName>
    </recommendedName>
</protein>
<dbReference type="Gene3D" id="3.40.50.150">
    <property type="entry name" value="Vaccinia Virus protein VP39"/>
    <property type="match status" value="1"/>
</dbReference>
<organism evidence="2">
    <name type="scientific">Magallana gigas</name>
    <name type="common">Pacific oyster</name>
    <name type="synonym">Crassostrea gigas</name>
    <dbReference type="NCBI Taxonomy" id="29159"/>
    <lineage>
        <taxon>Eukaryota</taxon>
        <taxon>Metazoa</taxon>
        <taxon>Spiralia</taxon>
        <taxon>Lophotrochozoa</taxon>
        <taxon>Mollusca</taxon>
        <taxon>Bivalvia</taxon>
        <taxon>Autobranchia</taxon>
        <taxon>Pteriomorphia</taxon>
        <taxon>Ostreida</taxon>
        <taxon>Ostreoidea</taxon>
        <taxon>Ostreidae</taxon>
        <taxon>Magallana</taxon>
    </lineage>
</organism>
<dbReference type="Pfam" id="PF13649">
    <property type="entry name" value="Methyltransf_25"/>
    <property type="match status" value="1"/>
</dbReference>
<dbReference type="EMBL" id="JH818195">
    <property type="protein sequence ID" value="EKC19791.1"/>
    <property type="molecule type" value="Genomic_DNA"/>
</dbReference>
<dbReference type="AlphaFoldDB" id="K1QE47"/>
<accession>K1QE47</accession>
<sequence>MASDPALVSTIAVTTYDGIFKNMYDEKIRDMFTDIRVNISKGNWEKADDILMQALKESERSPGDKKTLTILADEIKRYHAQRIHPGTIQKTEASWDEIRRRPISRIDVGHFELPQGVFYLNVAVPGSPNPVQILGRKVLSDFWVQNKIPELYCSFISADMILGLFVDQRITENKIVVHFFPFDQAEKRYLMNQVMNNSFGLPELIFPYPLLRQTTHEELCSPPQGWEVDDAFDVMLGCGEERIREYTIKFMQSVKIRNARLYDPACSTGVFLSTLKKAFPDSYTIGQDLSKQMANISRQRVDEVHCGNAMEPKIEPGSADYCFVRFLNSEVVKSTEAETLLTALLPTVKKGGFIIIFGHTPVLLSSANYRAIPDFEVVQCIANAVVQVTSSLLHWSPSQRVWVRVFRIQILS</sequence>
<dbReference type="InterPro" id="IPR029063">
    <property type="entry name" value="SAM-dependent_MTases_sf"/>
</dbReference>
<proteinExistence type="predicted"/>
<feature type="domain" description="Methyltransferase" evidence="1">
    <location>
        <begin position="263"/>
        <end position="352"/>
    </location>
</feature>